<accession>A0A1F6M8M9</accession>
<dbReference type="EMBL" id="MFQB01000020">
    <property type="protein sequence ID" value="OGH67928.1"/>
    <property type="molecule type" value="Genomic_DNA"/>
</dbReference>
<dbReference type="GO" id="GO:0006974">
    <property type="term" value="P:DNA damage response"/>
    <property type="evidence" value="ECO:0007669"/>
    <property type="project" value="TreeGrafter"/>
</dbReference>
<reference evidence="2 3" key="1">
    <citation type="journal article" date="2016" name="Nat. Commun.">
        <title>Thousands of microbial genomes shed light on interconnected biogeochemical processes in an aquifer system.</title>
        <authorList>
            <person name="Anantharaman K."/>
            <person name="Brown C.T."/>
            <person name="Hug L.A."/>
            <person name="Sharon I."/>
            <person name="Castelle C.J."/>
            <person name="Probst A.J."/>
            <person name="Thomas B.C."/>
            <person name="Singh A."/>
            <person name="Wilkins M.J."/>
            <person name="Karaoz U."/>
            <person name="Brodie E.L."/>
            <person name="Williams K.H."/>
            <person name="Hubbard S.S."/>
            <person name="Banfield J.F."/>
        </authorList>
    </citation>
    <scope>NUCLEOTIDE SEQUENCE [LARGE SCALE GENOMIC DNA]</scope>
</reference>
<organism evidence="2 3">
    <name type="scientific">Candidatus Magasanikbacteria bacterium RIFCSPHIGHO2_02_FULL_47_14</name>
    <dbReference type="NCBI Taxonomy" id="1798680"/>
    <lineage>
        <taxon>Bacteria</taxon>
        <taxon>Candidatus Magasanikiibacteriota</taxon>
    </lineage>
</organism>
<evidence type="ECO:0000313" key="3">
    <source>
        <dbReference type="Proteomes" id="UP000176282"/>
    </source>
</evidence>
<protein>
    <recommendedName>
        <fullName evidence="4">SIMPL domain-containing protein</fullName>
    </recommendedName>
</protein>
<gene>
    <name evidence="2" type="ORF">A3J66_01780</name>
</gene>
<evidence type="ECO:0008006" key="4">
    <source>
        <dbReference type="Google" id="ProtNLM"/>
    </source>
</evidence>
<dbReference type="Gene3D" id="3.30.70.2970">
    <property type="entry name" value="Protein of unknown function (DUF541), domain 2"/>
    <property type="match status" value="1"/>
</dbReference>
<dbReference type="AlphaFoldDB" id="A0A1F6M8M9"/>
<keyword evidence="1" id="KW-1133">Transmembrane helix</keyword>
<comment type="caution">
    <text evidence="2">The sequence shown here is derived from an EMBL/GenBank/DDBJ whole genome shotgun (WGS) entry which is preliminary data.</text>
</comment>
<keyword evidence="1" id="KW-0812">Transmembrane</keyword>
<dbReference type="Gene3D" id="3.30.110.170">
    <property type="entry name" value="Protein of unknown function (DUF541), domain 1"/>
    <property type="match status" value="1"/>
</dbReference>
<dbReference type="InterPro" id="IPR007497">
    <property type="entry name" value="SIMPL/DUF541"/>
</dbReference>
<name>A0A1F6M8M9_9BACT</name>
<proteinExistence type="predicted"/>
<dbReference type="InterPro" id="IPR052022">
    <property type="entry name" value="26kDa_periplasmic_antigen"/>
</dbReference>
<dbReference type="Pfam" id="PF04402">
    <property type="entry name" value="SIMPL"/>
    <property type="match status" value="1"/>
</dbReference>
<sequence>MPVKKTNTEEQKHDCCFSKECSSKFMSSMYTQDFGRKILWTLLGILLVYSIVFLGTLIRNNLQKYNFIGKAEVQPRTITVEGVGEVTARPDVAMTTMGMVAEASTVAEAQQKNTQVMNNLIEKLKALGVSPDDLQTTNYNVYPQYDYPEGGQVLRGYSVSQDVQVKIRDLAKANQVLALAGEVGATNVGGLQFTVDERDAYIAEAREEALQKVSQKVLALSQSLGVRPVRIAGYNEFEQGGPAPIPMMREMAFGDVGGLPTIEAGTTDVVLNVQVTFEIR</sequence>
<evidence type="ECO:0000256" key="1">
    <source>
        <dbReference type="SAM" id="Phobius"/>
    </source>
</evidence>
<dbReference type="PANTHER" id="PTHR34387">
    <property type="entry name" value="SLR1258 PROTEIN"/>
    <property type="match status" value="1"/>
</dbReference>
<feature type="transmembrane region" description="Helical" evidence="1">
    <location>
        <begin position="38"/>
        <end position="58"/>
    </location>
</feature>
<dbReference type="Proteomes" id="UP000176282">
    <property type="component" value="Unassembled WGS sequence"/>
</dbReference>
<evidence type="ECO:0000313" key="2">
    <source>
        <dbReference type="EMBL" id="OGH67928.1"/>
    </source>
</evidence>
<dbReference type="PANTHER" id="PTHR34387:SF1">
    <property type="entry name" value="PERIPLASMIC IMMUNOGENIC PROTEIN"/>
    <property type="match status" value="1"/>
</dbReference>
<keyword evidence="1" id="KW-0472">Membrane</keyword>